<dbReference type="Proteomes" id="UP000517523">
    <property type="component" value="Unassembled WGS sequence"/>
</dbReference>
<dbReference type="AlphaFoldDB" id="A0A839TXB2"/>
<dbReference type="Pfam" id="PF00512">
    <property type="entry name" value="HisKA"/>
    <property type="match status" value="1"/>
</dbReference>
<dbReference type="CDD" id="cd17546">
    <property type="entry name" value="REC_hyHK_CKI1_RcsC-like"/>
    <property type="match status" value="1"/>
</dbReference>
<organism evidence="18 19">
    <name type="scientific">Paenibacillus rhizosphaerae</name>
    <dbReference type="NCBI Taxonomy" id="297318"/>
    <lineage>
        <taxon>Bacteria</taxon>
        <taxon>Bacillati</taxon>
        <taxon>Bacillota</taxon>
        <taxon>Bacilli</taxon>
        <taxon>Bacillales</taxon>
        <taxon>Paenibacillaceae</taxon>
        <taxon>Paenibacillus</taxon>
    </lineage>
</organism>
<feature type="domain" description="Histidine kinase" evidence="14">
    <location>
        <begin position="272"/>
        <end position="494"/>
    </location>
</feature>
<dbReference type="CDD" id="cd16922">
    <property type="entry name" value="HATPase_EvgS-ArcB-TorS-like"/>
    <property type="match status" value="1"/>
</dbReference>
<evidence type="ECO:0000259" key="15">
    <source>
        <dbReference type="PROSITE" id="PS50110"/>
    </source>
</evidence>
<dbReference type="SMART" id="SM00086">
    <property type="entry name" value="PAC"/>
    <property type="match status" value="2"/>
</dbReference>
<dbReference type="InterPro" id="IPR004358">
    <property type="entry name" value="Sig_transdc_His_kin-like_C"/>
</dbReference>
<comment type="catalytic activity">
    <reaction evidence="1">
        <text>ATP + protein L-histidine = ADP + protein N-phospho-L-histidine.</text>
        <dbReference type="EC" id="2.7.13.3"/>
    </reaction>
</comment>
<keyword evidence="9" id="KW-0902">Two-component regulatory system</keyword>
<accession>A0A839TXB2</accession>
<dbReference type="Gene3D" id="3.30.450.20">
    <property type="entry name" value="PAS domain"/>
    <property type="match status" value="2"/>
</dbReference>
<evidence type="ECO:0000313" key="18">
    <source>
        <dbReference type="EMBL" id="MBB3131505.1"/>
    </source>
</evidence>
<evidence type="ECO:0000256" key="11">
    <source>
        <dbReference type="ARBA" id="ARBA00068150"/>
    </source>
</evidence>
<dbReference type="FunFam" id="3.30.565.10:FF:000010">
    <property type="entry name" value="Sensor histidine kinase RcsC"/>
    <property type="match status" value="1"/>
</dbReference>
<dbReference type="InterPro" id="IPR003661">
    <property type="entry name" value="HisK_dim/P_dom"/>
</dbReference>
<evidence type="ECO:0000256" key="5">
    <source>
        <dbReference type="ARBA" id="ARBA00022679"/>
    </source>
</evidence>
<evidence type="ECO:0000259" key="17">
    <source>
        <dbReference type="PROSITE" id="PS50113"/>
    </source>
</evidence>
<name>A0A839TXB2_9BACL</name>
<dbReference type="PRINTS" id="PR00344">
    <property type="entry name" value="BCTRLSENSOR"/>
</dbReference>
<dbReference type="FunFam" id="1.10.287.130:FF:000002">
    <property type="entry name" value="Two-component osmosensing histidine kinase"/>
    <property type="match status" value="1"/>
</dbReference>
<evidence type="ECO:0000256" key="10">
    <source>
        <dbReference type="ARBA" id="ARBA00064003"/>
    </source>
</evidence>
<proteinExistence type="inferred from homology"/>
<dbReference type="EC" id="2.7.13.3" evidence="3"/>
<dbReference type="PROSITE" id="PS50109">
    <property type="entry name" value="HIS_KIN"/>
    <property type="match status" value="1"/>
</dbReference>
<comment type="subunit">
    <text evidence="10">At low DSF concentrations, interacts with RpfF.</text>
</comment>
<dbReference type="InterPro" id="IPR011006">
    <property type="entry name" value="CheY-like_superfamily"/>
</dbReference>
<evidence type="ECO:0000259" key="16">
    <source>
        <dbReference type="PROSITE" id="PS50112"/>
    </source>
</evidence>
<dbReference type="Pfam" id="PF00989">
    <property type="entry name" value="PAS"/>
    <property type="match status" value="1"/>
</dbReference>
<dbReference type="PROSITE" id="PS50113">
    <property type="entry name" value="PAC"/>
    <property type="match status" value="1"/>
</dbReference>
<dbReference type="InterPro" id="IPR001610">
    <property type="entry name" value="PAC"/>
</dbReference>
<dbReference type="InterPro" id="IPR013767">
    <property type="entry name" value="PAS_fold"/>
</dbReference>
<dbReference type="InterPro" id="IPR003594">
    <property type="entry name" value="HATPase_dom"/>
</dbReference>
<feature type="domain" description="PAS" evidence="16">
    <location>
        <begin position="8"/>
        <end position="78"/>
    </location>
</feature>
<dbReference type="InterPro" id="IPR001789">
    <property type="entry name" value="Sig_transdc_resp-reg_receiver"/>
</dbReference>
<dbReference type="Gene3D" id="1.10.287.130">
    <property type="match status" value="1"/>
</dbReference>
<dbReference type="SUPFAM" id="SSF47384">
    <property type="entry name" value="Homodimeric domain of signal transducing histidine kinase"/>
    <property type="match status" value="1"/>
</dbReference>
<dbReference type="CDD" id="cd00130">
    <property type="entry name" value="PAS"/>
    <property type="match status" value="2"/>
</dbReference>
<dbReference type="PANTHER" id="PTHR45339:SF1">
    <property type="entry name" value="HYBRID SIGNAL TRANSDUCTION HISTIDINE KINASE J"/>
    <property type="match status" value="1"/>
</dbReference>
<dbReference type="InterPro" id="IPR000014">
    <property type="entry name" value="PAS"/>
</dbReference>
<dbReference type="Pfam" id="PF00072">
    <property type="entry name" value="Response_reg"/>
    <property type="match status" value="1"/>
</dbReference>
<dbReference type="SMART" id="SM00387">
    <property type="entry name" value="HATPase_c"/>
    <property type="match status" value="1"/>
</dbReference>
<dbReference type="InterPro" id="IPR000700">
    <property type="entry name" value="PAS-assoc_C"/>
</dbReference>
<dbReference type="SMART" id="SM00388">
    <property type="entry name" value="HisKA"/>
    <property type="match status" value="1"/>
</dbReference>
<dbReference type="CDD" id="cd00082">
    <property type="entry name" value="HisKA"/>
    <property type="match status" value="1"/>
</dbReference>
<keyword evidence="5" id="KW-0808">Transferase</keyword>
<dbReference type="EMBL" id="JACHXJ010000007">
    <property type="protein sequence ID" value="MBB3131505.1"/>
    <property type="molecule type" value="Genomic_DNA"/>
</dbReference>
<evidence type="ECO:0000256" key="9">
    <source>
        <dbReference type="ARBA" id="ARBA00023012"/>
    </source>
</evidence>
<evidence type="ECO:0000256" key="7">
    <source>
        <dbReference type="ARBA" id="ARBA00022777"/>
    </source>
</evidence>
<dbReference type="Pfam" id="PF02518">
    <property type="entry name" value="HATPase_c"/>
    <property type="match status" value="1"/>
</dbReference>
<dbReference type="PANTHER" id="PTHR45339">
    <property type="entry name" value="HYBRID SIGNAL TRANSDUCTION HISTIDINE KINASE J"/>
    <property type="match status" value="1"/>
</dbReference>
<dbReference type="NCBIfam" id="TIGR00229">
    <property type="entry name" value="sensory_box"/>
    <property type="match status" value="2"/>
</dbReference>
<dbReference type="PROSITE" id="PS50110">
    <property type="entry name" value="RESPONSE_REGULATORY"/>
    <property type="match status" value="1"/>
</dbReference>
<evidence type="ECO:0000259" key="14">
    <source>
        <dbReference type="PROSITE" id="PS50109"/>
    </source>
</evidence>
<dbReference type="InterPro" id="IPR036097">
    <property type="entry name" value="HisK_dim/P_sf"/>
</dbReference>
<dbReference type="SMART" id="SM00448">
    <property type="entry name" value="REC"/>
    <property type="match status" value="1"/>
</dbReference>
<dbReference type="PROSITE" id="PS50112">
    <property type="entry name" value="PAS"/>
    <property type="match status" value="2"/>
</dbReference>
<dbReference type="InterPro" id="IPR036890">
    <property type="entry name" value="HATPase_C_sf"/>
</dbReference>
<keyword evidence="4 13" id="KW-0597">Phosphoprotein</keyword>
<dbReference type="GO" id="GO:0000155">
    <property type="term" value="F:phosphorelay sensor kinase activity"/>
    <property type="evidence" value="ECO:0007669"/>
    <property type="project" value="InterPro"/>
</dbReference>
<dbReference type="InterPro" id="IPR005467">
    <property type="entry name" value="His_kinase_dom"/>
</dbReference>
<keyword evidence="8" id="KW-0067">ATP-binding</keyword>
<reference evidence="18 19" key="1">
    <citation type="submission" date="2020-08" db="EMBL/GenBank/DDBJ databases">
        <title>Genomic Encyclopedia of Type Strains, Phase III (KMG-III): the genomes of soil and plant-associated and newly described type strains.</title>
        <authorList>
            <person name="Whitman W."/>
        </authorList>
    </citation>
    <scope>NUCLEOTIDE SEQUENCE [LARGE SCALE GENOMIC DNA]</scope>
    <source>
        <strain evidence="18 19">CECT 5831</strain>
    </source>
</reference>
<dbReference type="RefSeq" id="WP_183586516.1">
    <property type="nucleotide sequence ID" value="NZ_JACHXJ010000007.1"/>
</dbReference>
<evidence type="ECO:0000256" key="8">
    <source>
        <dbReference type="ARBA" id="ARBA00022840"/>
    </source>
</evidence>
<feature type="domain" description="PAC" evidence="17">
    <location>
        <begin position="84"/>
        <end position="136"/>
    </location>
</feature>
<sequence>MNRVQNEEYSYLQHVYRNAPFGVAVITVRGEWVQANPALTRILGYSWEELQKQRFERLIYREDLETNLSQVKTLIQNYPEQTSVEIEGRYIRKDERTVWAAVHISIMPDAEGNPGHYIVVLNDISHTKAAEQKLQETVERYTSLKRYNHDAIISLDLNGNILNANTRAEQMTGCKVSEMAGRSIARFIGERNLQRVLKEALNNPAVERDIKTLRHKDGHMVEVITTLAPIIINNKNVGFYIIAKDFTEQRQLIMAKELAESTNKAKSEFLAMMSHEIRTPMNGVIGMTDLLETTTDLDDEQKEYIEIIRKSGETLLAIINDILDFSKVEAGMTDLQEDLFDLKQCIQETFDMVSAKASAKQLEMSFTVEDDIPEMLFGDPKRLKQVLMNLVGNAVKFTLHGGITVGVRKVFEEDELIDLEFKVSDTGIGIPDNKLEAIFEPFSQVDNFMTRNYEGTGLGLAISKKLVNVMGGNIWVEKKEGPGTTFVFTVLLKNRQEPEHAKRCEPKESSDADPLNILIAEDNEINQIVLRKMLEKQGHAVTVVTNGHDVLRAAENTTYDIIFMDVQMPGMNGLETTRKLRATLPKDSCPMIVAVTANALKEDRDICLGAGMDEYISKPVKSQPVLAVLEQVIRKRKVGSRQ</sequence>
<keyword evidence="6" id="KW-0547">Nucleotide-binding</keyword>
<dbReference type="SUPFAM" id="SSF55785">
    <property type="entry name" value="PYP-like sensor domain (PAS domain)"/>
    <property type="match status" value="2"/>
</dbReference>
<keyword evidence="7" id="KW-0418">Kinase</keyword>
<comment type="caution">
    <text evidence="18">The sequence shown here is derived from an EMBL/GenBank/DDBJ whole genome shotgun (WGS) entry which is preliminary data.</text>
</comment>
<evidence type="ECO:0000256" key="12">
    <source>
        <dbReference type="ARBA" id="ARBA00074306"/>
    </source>
</evidence>
<dbReference type="GO" id="GO:0005524">
    <property type="term" value="F:ATP binding"/>
    <property type="evidence" value="ECO:0007669"/>
    <property type="project" value="UniProtKB-KW"/>
</dbReference>
<feature type="modified residue" description="4-aspartylphosphate" evidence="13">
    <location>
        <position position="565"/>
    </location>
</feature>
<evidence type="ECO:0000313" key="19">
    <source>
        <dbReference type="Proteomes" id="UP000517523"/>
    </source>
</evidence>
<gene>
    <name evidence="18" type="ORF">FHS19_006228</name>
</gene>
<dbReference type="Gene3D" id="3.40.50.2300">
    <property type="match status" value="1"/>
</dbReference>
<dbReference type="InterPro" id="IPR035965">
    <property type="entry name" value="PAS-like_dom_sf"/>
</dbReference>
<evidence type="ECO:0000256" key="6">
    <source>
        <dbReference type="ARBA" id="ARBA00022741"/>
    </source>
</evidence>
<comment type="similarity">
    <text evidence="2">In the N-terminal section; belongs to the phytochrome family.</text>
</comment>
<dbReference type="Gene3D" id="3.30.565.10">
    <property type="entry name" value="Histidine kinase-like ATPase, C-terminal domain"/>
    <property type="match status" value="1"/>
</dbReference>
<dbReference type="SMART" id="SM00091">
    <property type="entry name" value="PAS"/>
    <property type="match status" value="2"/>
</dbReference>
<feature type="domain" description="Response regulatory" evidence="15">
    <location>
        <begin position="516"/>
        <end position="633"/>
    </location>
</feature>
<dbReference type="SUPFAM" id="SSF52172">
    <property type="entry name" value="CheY-like"/>
    <property type="match status" value="1"/>
</dbReference>
<evidence type="ECO:0000256" key="3">
    <source>
        <dbReference type="ARBA" id="ARBA00012438"/>
    </source>
</evidence>
<feature type="domain" description="PAS" evidence="16">
    <location>
        <begin position="130"/>
        <end position="209"/>
    </location>
</feature>
<evidence type="ECO:0000256" key="2">
    <source>
        <dbReference type="ARBA" id="ARBA00006402"/>
    </source>
</evidence>
<evidence type="ECO:0000256" key="13">
    <source>
        <dbReference type="PROSITE-ProRule" id="PRU00169"/>
    </source>
</evidence>
<evidence type="ECO:0000256" key="4">
    <source>
        <dbReference type="ARBA" id="ARBA00022553"/>
    </source>
</evidence>
<dbReference type="Pfam" id="PF13426">
    <property type="entry name" value="PAS_9"/>
    <property type="match status" value="1"/>
</dbReference>
<dbReference type="SUPFAM" id="SSF55874">
    <property type="entry name" value="ATPase domain of HSP90 chaperone/DNA topoisomerase II/histidine kinase"/>
    <property type="match status" value="1"/>
</dbReference>
<dbReference type="GO" id="GO:0006355">
    <property type="term" value="P:regulation of DNA-templated transcription"/>
    <property type="evidence" value="ECO:0007669"/>
    <property type="project" value="InterPro"/>
</dbReference>
<protein>
    <recommendedName>
        <fullName evidence="12">Circadian input-output histidine kinase CikA</fullName>
        <ecNumber evidence="3">2.7.13.3</ecNumber>
    </recommendedName>
    <alternativeName>
        <fullName evidence="11">Sensory/regulatory protein RpfC</fullName>
    </alternativeName>
</protein>
<evidence type="ECO:0000256" key="1">
    <source>
        <dbReference type="ARBA" id="ARBA00000085"/>
    </source>
</evidence>